<feature type="transmembrane region" description="Helical" evidence="6">
    <location>
        <begin position="459"/>
        <end position="480"/>
    </location>
</feature>
<feature type="region of interest" description="Disordered" evidence="5">
    <location>
        <begin position="1"/>
        <end position="24"/>
    </location>
</feature>
<keyword evidence="3 6" id="KW-1133">Transmembrane helix</keyword>
<comment type="subcellular location">
    <subcellularLocation>
        <location evidence="1">Membrane</location>
        <topology evidence="1">Multi-pass membrane protein</topology>
    </subcellularLocation>
</comment>
<comment type="caution">
    <text evidence="7">The sequence shown here is derived from an EMBL/GenBank/DDBJ whole genome shotgun (WGS) entry which is preliminary data.</text>
</comment>
<accession>A0A8H4PN16</accession>
<dbReference type="GO" id="GO:0015179">
    <property type="term" value="F:L-amino acid transmembrane transporter activity"/>
    <property type="evidence" value="ECO:0007669"/>
    <property type="project" value="TreeGrafter"/>
</dbReference>
<dbReference type="EMBL" id="JAAVMX010000007">
    <property type="protein sequence ID" value="KAF4506651.1"/>
    <property type="molecule type" value="Genomic_DNA"/>
</dbReference>
<feature type="transmembrane region" description="Helical" evidence="6">
    <location>
        <begin position="42"/>
        <end position="64"/>
    </location>
</feature>
<evidence type="ECO:0000256" key="6">
    <source>
        <dbReference type="SAM" id="Phobius"/>
    </source>
</evidence>
<feature type="transmembrane region" description="Helical" evidence="6">
    <location>
        <begin position="70"/>
        <end position="92"/>
    </location>
</feature>
<evidence type="ECO:0000256" key="2">
    <source>
        <dbReference type="ARBA" id="ARBA00022692"/>
    </source>
</evidence>
<protein>
    <recommendedName>
        <fullName evidence="9">Amino acid/polyamine transporter I</fullName>
    </recommendedName>
</protein>
<feature type="transmembrane region" description="Helical" evidence="6">
    <location>
        <begin position="260"/>
        <end position="285"/>
    </location>
</feature>
<dbReference type="Proteomes" id="UP000557566">
    <property type="component" value="Unassembled WGS sequence"/>
</dbReference>
<evidence type="ECO:0000256" key="5">
    <source>
        <dbReference type="SAM" id="MobiDB-lite"/>
    </source>
</evidence>
<dbReference type="PANTHER" id="PTHR11785:SF382">
    <property type="entry name" value="LOW-AFFINITY METHIONINE PERMEASE"/>
    <property type="match status" value="1"/>
</dbReference>
<evidence type="ECO:0000313" key="8">
    <source>
        <dbReference type="Proteomes" id="UP000557566"/>
    </source>
</evidence>
<evidence type="ECO:0000313" key="7">
    <source>
        <dbReference type="EMBL" id="KAF4506651.1"/>
    </source>
</evidence>
<feature type="transmembrane region" description="Helical" evidence="6">
    <location>
        <begin position="360"/>
        <end position="380"/>
    </location>
</feature>
<gene>
    <name evidence="7" type="ORF">G6O67_006715</name>
</gene>
<evidence type="ECO:0000256" key="4">
    <source>
        <dbReference type="ARBA" id="ARBA00023136"/>
    </source>
</evidence>
<evidence type="ECO:0000256" key="3">
    <source>
        <dbReference type="ARBA" id="ARBA00022989"/>
    </source>
</evidence>
<feature type="transmembrane region" description="Helical" evidence="6">
    <location>
        <begin position="386"/>
        <end position="412"/>
    </location>
</feature>
<dbReference type="OrthoDB" id="5982228at2759"/>
<dbReference type="PANTHER" id="PTHR11785">
    <property type="entry name" value="AMINO ACID TRANSPORTER"/>
    <property type="match status" value="1"/>
</dbReference>
<keyword evidence="8" id="KW-1185">Reference proteome</keyword>
<keyword evidence="2 6" id="KW-0812">Transmembrane</keyword>
<sequence length="517" mass="55653">MTPQPQTAAYGEPASPVESDSDHASAELPEDRKIGVGGAMFLIFNKVIGTGIFSTPSAVFAATGSVGVSFILWLVGAVVAFCGLSVFLEFGLAMPRSGGTKVYVERVYRRPRYLASCLVAAHVVLLGFSSANALSFGRYVLRAADGLETDAWQARAVAVAVVAFAVALHALVPKWGVRLFSVIGLFKVAVLVFIVLSGLAALAGHRRVPDPHNFDRPFESVGAGGPYAYSRALLSVIYSYSGWESSTYVMGELRHPGKTLAAAAPLAIGSVAVLYLLANVAYFAAVPKAQLARSEVLVADVFFRNMYGDSAAARVLPMLVALSNLGNILASSFANSRMTQELAREGLLPFSRFWASNKPFNAPAASLLLHWIVTAMVLVGPPVGRAYTLLINVSSYANAWINAAVVAGLLWLQYNKAEKWSSPWHTCLPVSVVFLSANLVLIIAPFIPPQGERAPGEYPYYVFPVVGVGTFCLAAVYWLLWRKVIPYCTGQRLASRRVFDENGVEVARYRRLAATPH</sequence>
<keyword evidence="4 6" id="KW-0472">Membrane</keyword>
<dbReference type="InterPro" id="IPR050598">
    <property type="entry name" value="AminoAcid_Transporter"/>
</dbReference>
<dbReference type="FunFam" id="1.20.1740.10:FF:000025">
    <property type="entry name" value="High-affinity methionine permease"/>
    <property type="match status" value="1"/>
</dbReference>
<feature type="transmembrane region" description="Helical" evidence="6">
    <location>
        <begin position="424"/>
        <end position="447"/>
    </location>
</feature>
<reference evidence="7 8" key="1">
    <citation type="journal article" date="2020" name="Genome Biol. Evol.">
        <title>A new high-quality draft genome assembly of the Chinese cordyceps Ophiocordyceps sinensis.</title>
        <authorList>
            <person name="Shu R."/>
            <person name="Zhang J."/>
            <person name="Meng Q."/>
            <person name="Zhang H."/>
            <person name="Zhou G."/>
            <person name="Li M."/>
            <person name="Wu P."/>
            <person name="Zhao Y."/>
            <person name="Chen C."/>
            <person name="Qin Q."/>
        </authorList>
    </citation>
    <scope>NUCLEOTIDE SEQUENCE [LARGE SCALE GENOMIC DNA]</scope>
    <source>
        <strain evidence="7 8">IOZ07</strain>
    </source>
</reference>
<dbReference type="Gene3D" id="1.20.1740.10">
    <property type="entry name" value="Amino acid/polyamine transporter I"/>
    <property type="match status" value="1"/>
</dbReference>
<dbReference type="PIRSF" id="PIRSF006060">
    <property type="entry name" value="AA_transporter"/>
    <property type="match status" value="1"/>
</dbReference>
<evidence type="ECO:0000256" key="1">
    <source>
        <dbReference type="ARBA" id="ARBA00004141"/>
    </source>
</evidence>
<dbReference type="GO" id="GO:0016020">
    <property type="term" value="C:membrane"/>
    <property type="evidence" value="ECO:0007669"/>
    <property type="project" value="UniProtKB-SubCell"/>
</dbReference>
<proteinExistence type="predicted"/>
<evidence type="ECO:0008006" key="9">
    <source>
        <dbReference type="Google" id="ProtNLM"/>
    </source>
</evidence>
<feature type="transmembrane region" description="Helical" evidence="6">
    <location>
        <begin position="154"/>
        <end position="172"/>
    </location>
</feature>
<organism evidence="7 8">
    <name type="scientific">Ophiocordyceps sinensis</name>
    <dbReference type="NCBI Taxonomy" id="72228"/>
    <lineage>
        <taxon>Eukaryota</taxon>
        <taxon>Fungi</taxon>
        <taxon>Dikarya</taxon>
        <taxon>Ascomycota</taxon>
        <taxon>Pezizomycotina</taxon>
        <taxon>Sordariomycetes</taxon>
        <taxon>Hypocreomycetidae</taxon>
        <taxon>Hypocreales</taxon>
        <taxon>Ophiocordycipitaceae</taxon>
        <taxon>Ophiocordyceps</taxon>
    </lineage>
</organism>
<name>A0A8H4PN16_9HYPO</name>
<feature type="transmembrane region" description="Helical" evidence="6">
    <location>
        <begin position="179"/>
        <end position="203"/>
    </location>
</feature>
<dbReference type="Pfam" id="PF13520">
    <property type="entry name" value="AA_permease_2"/>
    <property type="match status" value="1"/>
</dbReference>
<dbReference type="InterPro" id="IPR002293">
    <property type="entry name" value="AA/rel_permease1"/>
</dbReference>
<dbReference type="AlphaFoldDB" id="A0A8H4PN16"/>
<feature type="transmembrane region" description="Helical" evidence="6">
    <location>
        <begin position="113"/>
        <end position="134"/>
    </location>
</feature>